<protein>
    <submittedName>
        <fullName evidence="1">Receptor-like protein 15</fullName>
    </submittedName>
</protein>
<dbReference type="EMBL" id="CM039176">
    <property type="protein sequence ID" value="KAH9715405.1"/>
    <property type="molecule type" value="Genomic_DNA"/>
</dbReference>
<organism evidence="1 2">
    <name type="scientific">Citrus sinensis</name>
    <name type="common">Sweet orange</name>
    <name type="synonym">Citrus aurantium var. sinensis</name>
    <dbReference type="NCBI Taxonomy" id="2711"/>
    <lineage>
        <taxon>Eukaryota</taxon>
        <taxon>Viridiplantae</taxon>
        <taxon>Streptophyta</taxon>
        <taxon>Embryophyta</taxon>
        <taxon>Tracheophyta</taxon>
        <taxon>Spermatophyta</taxon>
        <taxon>Magnoliopsida</taxon>
        <taxon>eudicotyledons</taxon>
        <taxon>Gunneridae</taxon>
        <taxon>Pentapetalae</taxon>
        <taxon>rosids</taxon>
        <taxon>malvids</taxon>
        <taxon>Sapindales</taxon>
        <taxon>Rutaceae</taxon>
        <taxon>Aurantioideae</taxon>
        <taxon>Citrus</taxon>
    </lineage>
</organism>
<name>A0ACB8JES3_CITSI</name>
<comment type="caution">
    <text evidence="1">The sequence shown here is derived from an EMBL/GenBank/DDBJ whole genome shotgun (WGS) entry which is preliminary data.</text>
</comment>
<reference evidence="2" key="1">
    <citation type="journal article" date="2023" name="Hortic. Res.">
        <title>A chromosome-level phased genome enabling allele-level studies in sweet orange: a case study on citrus Huanglongbing tolerance.</title>
        <authorList>
            <person name="Wu B."/>
            <person name="Yu Q."/>
            <person name="Deng Z."/>
            <person name="Duan Y."/>
            <person name="Luo F."/>
            <person name="Gmitter F. Jr."/>
        </authorList>
    </citation>
    <scope>NUCLEOTIDE SEQUENCE [LARGE SCALE GENOMIC DNA]</scope>
    <source>
        <strain evidence="2">cv. Valencia</strain>
    </source>
</reference>
<sequence>MHGYKGCLETERTALLEIKSFFISVSDIGYDDKILPSWVGEDDGMPSDCCDDWEGVKCNATTRRVMQLSLNHTQILNYFDSTSASLLINMSLFHPFEELQSLDLSDNWFTGIYENRAYDSFGSLKQLKMLNLGLNKFNDIILPYFNTLTSLTTLNLGFNKIEGSKTKQGLANLRYLQVLDLSWNRNITSGSLTRLGLANLTNLKKLDLVGCGITTIQGLADLPNLKALDLGYCGITTIQGLCELKNLFELNLGGNNVEGHLLDCLKYLSHLKVLDISYNQLSGSLSSIITNLTSLEYLDISYNNFEGPCPLSLLANHSKLEVLLLSSTILVKTENFLPTLQLKVLGLANCNLNVVPTFLLHQYDLKYLDLSHNNLVGGFPSWVLQNNTKLEVLFLTNNSFTGNLQLPNTKHDFLHHLDASSNNFTGKLPQDMGTVLQKLLFVNISNNNFEGNIPSSVGEMKGLKFLHLSKNNFSGELSASFLTGCVSLFFLDLSDNNFYGQIFSKYMNLTQLRFLCLENNKFSGKIEERLLNSTKLYELDISHNFLSGHIPHWMGNFSNLEILLMSNNCLEGNIPVQLLNHRTLELLSVSENYLSGSMTSSFNLSSLKHLYAKKNALSGPIPDMLFRSSKLMTLDLRDNEFFGRIPRQINECSNLRVLLLRGNNLEGQIPDQICQLRRLGMMDLSHNRFNGSIPSCFTNMLQWTIENVDLFGGELSIFPRLDFGYIGTYYNSTLDLEVCKRDMLTYPQQVKVEFVTKNRYELYNGSNLNYMVGLDLSCNQLTGNVPSEIGDLQKIRVLNLSHNCLSGSIPRSFSNLKMIESLDLSNNRLSGQIPAQLIELNFLSNFNVSYNNLSGLIPDKGQYSTFDETSYRGNLYLSCPTINKSCNSAEEKPAIKSKGREDEDDSAIDMVSLYWSFGASYVTVILGLLAILWINSFWRKRWFYFIDACIDLCYYCLYKYVLNQ</sequence>
<keyword evidence="2" id="KW-1185">Reference proteome</keyword>
<proteinExistence type="predicted"/>
<accession>A0ACB8JES3</accession>
<evidence type="ECO:0000313" key="1">
    <source>
        <dbReference type="EMBL" id="KAH9715405.1"/>
    </source>
</evidence>
<gene>
    <name evidence="1" type="ORF">KPL71_021044</name>
</gene>
<evidence type="ECO:0000313" key="2">
    <source>
        <dbReference type="Proteomes" id="UP000829398"/>
    </source>
</evidence>
<dbReference type="Proteomes" id="UP000829398">
    <property type="component" value="Chromosome 7"/>
</dbReference>